<dbReference type="SMART" id="SM00422">
    <property type="entry name" value="HTH_MERR"/>
    <property type="match status" value="1"/>
</dbReference>
<dbReference type="SUPFAM" id="SSF46955">
    <property type="entry name" value="Putative DNA-binding domain"/>
    <property type="match status" value="1"/>
</dbReference>
<dbReference type="InterPro" id="IPR009061">
    <property type="entry name" value="DNA-bd_dom_put_sf"/>
</dbReference>
<dbReference type="PROSITE" id="PS50937">
    <property type="entry name" value="HTH_MERR_2"/>
    <property type="match status" value="1"/>
</dbReference>
<dbReference type="GO" id="GO:0003700">
    <property type="term" value="F:DNA-binding transcription factor activity"/>
    <property type="evidence" value="ECO:0007669"/>
    <property type="project" value="InterPro"/>
</dbReference>
<keyword evidence="1" id="KW-0805">Transcription regulation</keyword>
<dbReference type="InterPro" id="IPR015358">
    <property type="entry name" value="Tscrpt_reg_MerR_DNA-bd"/>
</dbReference>
<dbReference type="PANTHER" id="PTHR30204">
    <property type="entry name" value="REDOX-CYCLING DRUG-SENSING TRANSCRIPTIONAL ACTIVATOR SOXR"/>
    <property type="match status" value="1"/>
</dbReference>
<evidence type="ECO:0000313" key="5">
    <source>
        <dbReference type="EMBL" id="RJG14230.1"/>
    </source>
</evidence>
<evidence type="ECO:0000256" key="1">
    <source>
        <dbReference type="ARBA" id="ARBA00023015"/>
    </source>
</evidence>
<dbReference type="RefSeq" id="WP_119954783.1">
    <property type="nucleotide sequence ID" value="NZ_QYUR01000002.1"/>
</dbReference>
<keyword evidence="2" id="KW-0238">DNA-binding</keyword>
<comment type="caution">
    <text evidence="5">The sequence shown here is derived from an EMBL/GenBank/DDBJ whole genome shotgun (WGS) entry which is preliminary data.</text>
</comment>
<dbReference type="Pfam" id="PF00376">
    <property type="entry name" value="MerR"/>
    <property type="match status" value="1"/>
</dbReference>
<dbReference type="GO" id="GO:0003677">
    <property type="term" value="F:DNA binding"/>
    <property type="evidence" value="ECO:0007669"/>
    <property type="project" value="UniProtKB-KW"/>
</dbReference>
<keyword evidence="6" id="KW-1185">Reference proteome</keyword>
<proteinExistence type="predicted"/>
<protein>
    <submittedName>
        <fullName evidence="5">MerR family transcriptional regulator</fullName>
    </submittedName>
</protein>
<reference evidence="5 6" key="1">
    <citation type="submission" date="2018-09" db="EMBL/GenBank/DDBJ databases">
        <authorList>
            <person name="Zhu H."/>
        </authorList>
    </citation>
    <scope>NUCLEOTIDE SEQUENCE [LARGE SCALE GENOMIC DNA]</scope>
    <source>
        <strain evidence="5 6">K1S02-6</strain>
    </source>
</reference>
<keyword evidence="3" id="KW-0804">Transcription</keyword>
<evidence type="ECO:0000259" key="4">
    <source>
        <dbReference type="PROSITE" id="PS50937"/>
    </source>
</evidence>
<gene>
    <name evidence="5" type="ORF">D3879_13815</name>
</gene>
<organism evidence="5 6">
    <name type="scientific">Pseudomonas cavernicola</name>
    <dbReference type="NCBI Taxonomy" id="2320866"/>
    <lineage>
        <taxon>Bacteria</taxon>
        <taxon>Pseudomonadati</taxon>
        <taxon>Pseudomonadota</taxon>
        <taxon>Gammaproteobacteria</taxon>
        <taxon>Pseudomonadales</taxon>
        <taxon>Pseudomonadaceae</taxon>
        <taxon>Pseudomonas</taxon>
    </lineage>
</organism>
<dbReference type="AlphaFoldDB" id="A0A418XP36"/>
<accession>A0A418XP36</accession>
<evidence type="ECO:0000313" key="6">
    <source>
        <dbReference type="Proteomes" id="UP000284021"/>
    </source>
</evidence>
<dbReference type="InterPro" id="IPR047057">
    <property type="entry name" value="MerR_fam"/>
</dbReference>
<dbReference type="PROSITE" id="PS00552">
    <property type="entry name" value="HTH_MERR_1"/>
    <property type="match status" value="1"/>
</dbReference>
<dbReference type="OrthoDB" id="9808480at2"/>
<dbReference type="PRINTS" id="PR00040">
    <property type="entry name" value="HTHMERR"/>
</dbReference>
<dbReference type="PANTHER" id="PTHR30204:SF94">
    <property type="entry name" value="HEAVY METAL-DEPENDENT TRANSCRIPTIONAL REGULATOR HI_0293-RELATED"/>
    <property type="match status" value="1"/>
</dbReference>
<dbReference type="Proteomes" id="UP000284021">
    <property type="component" value="Unassembled WGS sequence"/>
</dbReference>
<dbReference type="Gene3D" id="1.10.1660.10">
    <property type="match status" value="1"/>
</dbReference>
<dbReference type="InterPro" id="IPR000551">
    <property type="entry name" value="MerR-type_HTH_dom"/>
</dbReference>
<sequence length="130" mass="14740">MNIGVAASESGLSAKMIRYYERIDLISSSRRTQAGYRVYREQDVQVLRFIHHARDLGFSVEQVRTLLALWRDRARSDDEVEAIARGYLEALNARIALLQAMREALSCLADHCDDMGYPVGPLLDDRPPTT</sequence>
<feature type="domain" description="HTH merR-type" evidence="4">
    <location>
        <begin position="1"/>
        <end position="69"/>
    </location>
</feature>
<dbReference type="EMBL" id="QYUR01000002">
    <property type="protein sequence ID" value="RJG14230.1"/>
    <property type="molecule type" value="Genomic_DNA"/>
</dbReference>
<name>A0A418XP36_9PSED</name>
<dbReference type="Pfam" id="PF09278">
    <property type="entry name" value="MerR-DNA-bind"/>
    <property type="match status" value="1"/>
</dbReference>
<evidence type="ECO:0000256" key="3">
    <source>
        <dbReference type="ARBA" id="ARBA00023163"/>
    </source>
</evidence>
<evidence type="ECO:0000256" key="2">
    <source>
        <dbReference type="ARBA" id="ARBA00023125"/>
    </source>
</evidence>